<dbReference type="EMBL" id="FOSD01000003">
    <property type="protein sequence ID" value="SFJ86559.1"/>
    <property type="molecule type" value="Genomic_DNA"/>
</dbReference>
<evidence type="ECO:0000313" key="1">
    <source>
        <dbReference type="EMBL" id="SFJ86559.1"/>
    </source>
</evidence>
<accession>A0A1I3UV32</accession>
<protein>
    <recommendedName>
        <fullName evidence="3">DNA-binding protein</fullName>
    </recommendedName>
</protein>
<proteinExistence type="predicted"/>
<sequence length="83" mass="9425">MNPVITIRIPSATVSTLEFARLEGYAVDTVRKMTQRGQLEAEPKRLQPGKKRVGGKTRILYARYKEKQVRANLGHSRFEIVIG</sequence>
<name>A0A1I3UV32_9GAMM</name>
<keyword evidence="2" id="KW-1185">Reference proteome</keyword>
<evidence type="ECO:0000313" key="2">
    <source>
        <dbReference type="Proteomes" id="UP000198841"/>
    </source>
</evidence>
<evidence type="ECO:0008006" key="3">
    <source>
        <dbReference type="Google" id="ProtNLM"/>
    </source>
</evidence>
<dbReference type="RefSeq" id="WP_091003360.1">
    <property type="nucleotide sequence ID" value="NZ_FOSD01000003.1"/>
</dbReference>
<organism evidence="1 2">
    <name type="scientific">Candidatus Pantoea symbiotica</name>
    <dbReference type="NCBI Taxonomy" id="1884370"/>
    <lineage>
        <taxon>Bacteria</taxon>
        <taxon>Pseudomonadati</taxon>
        <taxon>Pseudomonadota</taxon>
        <taxon>Gammaproteobacteria</taxon>
        <taxon>Enterobacterales</taxon>
        <taxon>Erwiniaceae</taxon>
        <taxon>Pantoea</taxon>
    </lineage>
</organism>
<reference evidence="1 2" key="1">
    <citation type="submission" date="2016-10" db="EMBL/GenBank/DDBJ databases">
        <authorList>
            <person name="Varghese N."/>
            <person name="Submissions S."/>
        </authorList>
    </citation>
    <scope>NUCLEOTIDE SEQUENCE [LARGE SCALE GENOMIC DNA]</scope>
    <source>
        <strain evidence="1 2">YR512</strain>
    </source>
</reference>
<dbReference type="Proteomes" id="UP000198841">
    <property type="component" value="Unassembled WGS sequence"/>
</dbReference>
<gene>
    <name evidence="1" type="ORF">SAMN05518863_103150</name>
</gene>
<comment type="caution">
    <text evidence="1">The sequence shown here is derived from an EMBL/GenBank/DDBJ whole genome shotgun (WGS) entry which is preliminary data.</text>
</comment>